<dbReference type="Pfam" id="PF08059">
    <property type="entry name" value="SEP"/>
    <property type="match status" value="1"/>
</dbReference>
<dbReference type="SMART" id="SM00553">
    <property type="entry name" value="SEP"/>
    <property type="match status" value="1"/>
</dbReference>
<feature type="compositionally biased region" description="Low complexity" evidence="1">
    <location>
        <begin position="288"/>
        <end position="308"/>
    </location>
</feature>
<dbReference type="Gene3D" id="1.10.8.10">
    <property type="entry name" value="DNA helicase RuvA subunit, C-terminal domain"/>
    <property type="match status" value="1"/>
</dbReference>
<reference evidence="4 5" key="1">
    <citation type="submission" date="2017-01" db="EMBL/GenBank/DDBJ databases">
        <authorList>
            <person name="Mah S.A."/>
            <person name="Swanson W.J."/>
            <person name="Moy G.W."/>
            <person name="Vacquier V.D."/>
        </authorList>
    </citation>
    <scope>NUCLEOTIDE SEQUENCE [LARGE SCALE GENOMIC DNA]</scope>
    <source>
        <strain evidence="4 5">GSMNP</strain>
    </source>
</reference>
<dbReference type="PANTHER" id="PTHR23333">
    <property type="entry name" value="UBX DOMAIN CONTAINING PROTEIN"/>
    <property type="match status" value="1"/>
</dbReference>
<dbReference type="AlphaFoldDB" id="A0A1R1Y8Z0"/>
<feature type="region of interest" description="Disordered" evidence="1">
    <location>
        <begin position="281"/>
        <end position="317"/>
    </location>
</feature>
<dbReference type="GO" id="GO:0043161">
    <property type="term" value="P:proteasome-mediated ubiquitin-dependent protein catabolic process"/>
    <property type="evidence" value="ECO:0007669"/>
    <property type="project" value="TreeGrafter"/>
</dbReference>
<dbReference type="GO" id="GO:0000045">
    <property type="term" value="P:autophagosome assembly"/>
    <property type="evidence" value="ECO:0007669"/>
    <property type="project" value="TreeGrafter"/>
</dbReference>
<dbReference type="Pfam" id="PF22566">
    <property type="entry name" value="UBA_8"/>
    <property type="match status" value="1"/>
</dbReference>
<dbReference type="Pfam" id="PF00789">
    <property type="entry name" value="UBX"/>
    <property type="match status" value="1"/>
</dbReference>
<dbReference type="GO" id="GO:0007030">
    <property type="term" value="P:Golgi organization"/>
    <property type="evidence" value="ECO:0007669"/>
    <property type="project" value="TreeGrafter"/>
</dbReference>
<name>A0A1R1Y8Z0_9FUNG</name>
<dbReference type="InterPro" id="IPR036241">
    <property type="entry name" value="NSFL1C_SEP_dom_sf"/>
</dbReference>
<evidence type="ECO:0000313" key="5">
    <source>
        <dbReference type="Proteomes" id="UP000187283"/>
    </source>
</evidence>
<proteinExistence type="predicted"/>
<dbReference type="OrthoDB" id="25887at2759"/>
<sequence length="399" mass="44257">MADQEKQTQIIDEFVSINPINKSDARFFLEASNWDLNLALSNSYDNRQIKNDSDPEYEAEVSQESAPSSPIQQHTPSSTQRRSERLPQPSDQRRSERQAQQKSATTSYVPKKKIATLNYDSDDSEKEKQDWYTGGEKSGLNVLAPGSEGDNQDDLVQKILKKAQQQLPFEEGSSGIRRSARNKGKRLINTLEDSESQEEEGSDLETVTRTLHIWRNGFSIDDGALYSFNDPKSQAILQQILQGQAPLDILNVKVGQPVELVVSKKSNEDFVQQKPKLKAFQGKGSKLSSSTSTAPSASSPNTASSEPSDLTSDPLQVNEELPTTKVLVNLADGTRLAVKVNLTNTIKQLKAHVSFMKPNVSNGRDFTLKTTYPVKILTQLDQTIEEANLANSVVFQTLI</sequence>
<dbReference type="Gene3D" id="3.30.420.210">
    <property type="entry name" value="SEP domain"/>
    <property type="match status" value="1"/>
</dbReference>
<feature type="region of interest" description="Disordered" evidence="1">
    <location>
        <begin position="42"/>
        <end position="152"/>
    </location>
</feature>
<dbReference type="STRING" id="133412.A0A1R1Y8Z0"/>
<dbReference type="GO" id="GO:0043130">
    <property type="term" value="F:ubiquitin binding"/>
    <property type="evidence" value="ECO:0007669"/>
    <property type="project" value="TreeGrafter"/>
</dbReference>
<evidence type="ECO:0000313" key="4">
    <source>
        <dbReference type="EMBL" id="OMJ23363.1"/>
    </source>
</evidence>
<dbReference type="PROSITE" id="PS51399">
    <property type="entry name" value="SEP"/>
    <property type="match status" value="1"/>
</dbReference>
<feature type="domain" description="SEP" evidence="3">
    <location>
        <begin position="206"/>
        <end position="271"/>
    </location>
</feature>
<evidence type="ECO:0000259" key="2">
    <source>
        <dbReference type="PROSITE" id="PS50033"/>
    </source>
</evidence>
<feature type="compositionally biased region" description="Polar residues" evidence="1">
    <location>
        <begin position="62"/>
        <end position="80"/>
    </location>
</feature>
<dbReference type="SUPFAM" id="SSF46934">
    <property type="entry name" value="UBA-like"/>
    <property type="match status" value="1"/>
</dbReference>
<gene>
    <name evidence="4" type="ORF">AYI70_g2300</name>
</gene>
<organism evidence="4 5">
    <name type="scientific">Smittium culicis</name>
    <dbReference type="NCBI Taxonomy" id="133412"/>
    <lineage>
        <taxon>Eukaryota</taxon>
        <taxon>Fungi</taxon>
        <taxon>Fungi incertae sedis</taxon>
        <taxon>Zoopagomycota</taxon>
        <taxon>Kickxellomycotina</taxon>
        <taxon>Harpellomycetes</taxon>
        <taxon>Harpellales</taxon>
        <taxon>Legeriomycetaceae</taxon>
        <taxon>Smittium</taxon>
    </lineage>
</organism>
<accession>A0A1R1Y8Z0</accession>
<dbReference type="InterPro" id="IPR054109">
    <property type="entry name" value="UBA_8"/>
</dbReference>
<evidence type="ECO:0000259" key="3">
    <source>
        <dbReference type="PROSITE" id="PS51399"/>
    </source>
</evidence>
<feature type="compositionally biased region" description="Basic and acidic residues" evidence="1">
    <location>
        <begin position="81"/>
        <end position="99"/>
    </location>
</feature>
<comment type="caution">
    <text evidence="4">The sequence shown here is derived from an EMBL/GenBank/DDBJ whole genome shotgun (WGS) entry which is preliminary data.</text>
</comment>
<keyword evidence="5" id="KW-1185">Reference proteome</keyword>
<dbReference type="FunFam" id="3.30.420.210:FF:000002">
    <property type="entry name" value="UBX domain-containing protein 1"/>
    <property type="match status" value="1"/>
</dbReference>
<evidence type="ECO:0000256" key="1">
    <source>
        <dbReference type="SAM" id="MobiDB-lite"/>
    </source>
</evidence>
<dbReference type="GO" id="GO:0061025">
    <property type="term" value="P:membrane fusion"/>
    <property type="evidence" value="ECO:0007669"/>
    <property type="project" value="TreeGrafter"/>
</dbReference>
<feature type="domain" description="UBX" evidence="2">
    <location>
        <begin position="319"/>
        <end position="397"/>
    </location>
</feature>
<dbReference type="EMBL" id="LSSN01000552">
    <property type="protein sequence ID" value="OMJ23363.1"/>
    <property type="molecule type" value="Genomic_DNA"/>
</dbReference>
<dbReference type="GO" id="GO:0005829">
    <property type="term" value="C:cytosol"/>
    <property type="evidence" value="ECO:0007669"/>
    <property type="project" value="TreeGrafter"/>
</dbReference>
<dbReference type="PROSITE" id="PS50033">
    <property type="entry name" value="UBX"/>
    <property type="match status" value="1"/>
</dbReference>
<dbReference type="InterPro" id="IPR001012">
    <property type="entry name" value="UBX_dom"/>
</dbReference>
<dbReference type="InterPro" id="IPR029071">
    <property type="entry name" value="Ubiquitin-like_domsf"/>
</dbReference>
<protein>
    <submittedName>
        <fullName evidence="4">UBX domain-containing protein 3</fullName>
    </submittedName>
</protein>
<dbReference type="CDD" id="cd01770">
    <property type="entry name" value="UBX_UBXN2"/>
    <property type="match status" value="1"/>
</dbReference>
<dbReference type="SUPFAM" id="SSF54236">
    <property type="entry name" value="Ubiquitin-like"/>
    <property type="match status" value="1"/>
</dbReference>
<dbReference type="PANTHER" id="PTHR23333:SF20">
    <property type="entry name" value="NSFL1 COFACTOR P47"/>
    <property type="match status" value="1"/>
</dbReference>
<dbReference type="CDD" id="cd14348">
    <property type="entry name" value="UBA_p47"/>
    <property type="match status" value="1"/>
</dbReference>
<dbReference type="GO" id="GO:0031468">
    <property type="term" value="P:nuclear membrane reassembly"/>
    <property type="evidence" value="ECO:0007669"/>
    <property type="project" value="TreeGrafter"/>
</dbReference>
<dbReference type="SUPFAM" id="SSF102848">
    <property type="entry name" value="NSFL1 (p97 ATPase) cofactor p47, SEP domain"/>
    <property type="match status" value="1"/>
</dbReference>
<dbReference type="InterPro" id="IPR009060">
    <property type="entry name" value="UBA-like_sf"/>
</dbReference>
<dbReference type="GO" id="GO:0005634">
    <property type="term" value="C:nucleus"/>
    <property type="evidence" value="ECO:0007669"/>
    <property type="project" value="TreeGrafter"/>
</dbReference>
<dbReference type="Gene3D" id="3.10.20.90">
    <property type="entry name" value="Phosphatidylinositol 3-kinase Catalytic Subunit, Chain A, domain 1"/>
    <property type="match status" value="1"/>
</dbReference>
<dbReference type="InterPro" id="IPR012989">
    <property type="entry name" value="SEP_domain"/>
</dbReference>
<dbReference type="Proteomes" id="UP000187283">
    <property type="component" value="Unassembled WGS sequence"/>
</dbReference>